<proteinExistence type="predicted"/>
<sequence>MDQTTAMHDPVAPLQITLQYVAHMDSTAAFVHNIPGVGTQRGSGIRSPAVAVHLKATQQLEVYRMEYIGESGVLHLTGRVNNIDKLPYYSRTARIVEFKPCKERRVLTVNTRDQGGHGYSPRSAMRKLAGMGNSYEPVSAEPSPAHKAVQEALMQLAGLAMWFCSEGHKDATWIHFDNVRLGHEGDLTLGHCNVASAKRSDEQLGKVTVAASGDSSLWGQSILWG</sequence>
<reference evidence="1 2" key="1">
    <citation type="journal article" date="2024" name="Nat. Commun.">
        <title>Phylogenomics reveals the evolutionary origins of lichenization in chlorophyte algae.</title>
        <authorList>
            <person name="Puginier C."/>
            <person name="Libourel C."/>
            <person name="Otte J."/>
            <person name="Skaloud P."/>
            <person name="Haon M."/>
            <person name="Grisel S."/>
            <person name="Petersen M."/>
            <person name="Berrin J.G."/>
            <person name="Delaux P.M."/>
            <person name="Dal Grande F."/>
            <person name="Keller J."/>
        </authorList>
    </citation>
    <scope>NUCLEOTIDE SEQUENCE [LARGE SCALE GENOMIC DNA]</scope>
    <source>
        <strain evidence="1 2">SAG 2036</strain>
    </source>
</reference>
<evidence type="ECO:0000313" key="2">
    <source>
        <dbReference type="Proteomes" id="UP001465755"/>
    </source>
</evidence>
<protein>
    <submittedName>
        <fullName evidence="1">Uncharacterized protein</fullName>
    </submittedName>
</protein>
<dbReference type="Proteomes" id="UP001465755">
    <property type="component" value="Unassembled WGS sequence"/>
</dbReference>
<gene>
    <name evidence="1" type="ORF">WJX73_003028</name>
</gene>
<name>A0AAW1PCG3_9CHLO</name>
<dbReference type="AlphaFoldDB" id="A0AAW1PCG3"/>
<dbReference type="EMBL" id="JALJOQ010000030">
    <property type="protein sequence ID" value="KAK9807414.1"/>
    <property type="molecule type" value="Genomic_DNA"/>
</dbReference>
<accession>A0AAW1PCG3</accession>
<organism evidence="1 2">
    <name type="scientific">Symbiochloris irregularis</name>
    <dbReference type="NCBI Taxonomy" id="706552"/>
    <lineage>
        <taxon>Eukaryota</taxon>
        <taxon>Viridiplantae</taxon>
        <taxon>Chlorophyta</taxon>
        <taxon>core chlorophytes</taxon>
        <taxon>Trebouxiophyceae</taxon>
        <taxon>Trebouxiales</taxon>
        <taxon>Trebouxiaceae</taxon>
        <taxon>Symbiochloris</taxon>
    </lineage>
</organism>
<keyword evidence="2" id="KW-1185">Reference proteome</keyword>
<evidence type="ECO:0000313" key="1">
    <source>
        <dbReference type="EMBL" id="KAK9807414.1"/>
    </source>
</evidence>
<comment type="caution">
    <text evidence="1">The sequence shown here is derived from an EMBL/GenBank/DDBJ whole genome shotgun (WGS) entry which is preliminary data.</text>
</comment>